<dbReference type="AlphaFoldDB" id="J2K4I8"/>
<dbReference type="RefSeq" id="WP_006603005.1">
    <property type="nucleotide sequence ID" value="NZ_CP072931.1"/>
</dbReference>
<proteinExistence type="predicted"/>
<dbReference type="KEGG" id="sauh:SU9_024435"/>
<reference evidence="2" key="1">
    <citation type="journal article" date="2012" name="J. Bacteriol.">
        <title>Genome Sequence of Streptomyces auratus Strain AGR0001, a Phoslactomycin-Producing Actinomycete.</title>
        <authorList>
            <person name="Han X."/>
            <person name="Li M."/>
            <person name="Ding Z."/>
            <person name="Zhao J."/>
            <person name="Ji K."/>
            <person name="Wen M."/>
            <person name="Lu T."/>
        </authorList>
    </citation>
    <scope>NUCLEOTIDE SEQUENCE [LARGE SCALE GENOMIC DNA]</scope>
    <source>
        <strain evidence="2">AGR0001</strain>
    </source>
</reference>
<evidence type="ECO:0000313" key="4">
    <source>
        <dbReference type="Proteomes" id="UP000009036"/>
    </source>
</evidence>
<feature type="region of interest" description="Disordered" evidence="1">
    <location>
        <begin position="72"/>
        <end position="170"/>
    </location>
</feature>
<sequence>MHAVRRSAALTLLLLLAVTFGPLLCRIGGDQAWLAGRAATAAAQWRTGLVAAHTDAAHTDAAHTDAAHTYAAHAGATRPADDAATPSRPGTARGGPQLDDRAPLAVAAAPKRCSNRHAPAPSESAPLPAPHRGEPLAPATTGAGPRAADLPAQHARARPPTGSAPAVDHTSLLPVLRI</sequence>
<dbReference type="EMBL" id="CP072931">
    <property type="protein sequence ID" value="QTZ94203.1"/>
    <property type="molecule type" value="Genomic_DNA"/>
</dbReference>
<dbReference type="OrthoDB" id="4335563at2"/>
<evidence type="ECO:0000256" key="1">
    <source>
        <dbReference type="SAM" id="MobiDB-lite"/>
    </source>
</evidence>
<dbReference type="PATRIC" id="fig|1160718.3.peg.1450"/>
<protein>
    <submittedName>
        <fullName evidence="2">Uncharacterized protein</fullName>
    </submittedName>
</protein>
<evidence type="ECO:0000313" key="2">
    <source>
        <dbReference type="EMBL" id="EJJ07733.1"/>
    </source>
</evidence>
<evidence type="ECO:0000313" key="3">
    <source>
        <dbReference type="EMBL" id="QTZ94203.1"/>
    </source>
</evidence>
<gene>
    <name evidence="3" type="ORF">SU9_024435</name>
    <name evidence="2" type="ORF">SU9_07170</name>
</gene>
<feature type="compositionally biased region" description="Low complexity" evidence="1">
    <location>
        <begin position="137"/>
        <end position="148"/>
    </location>
</feature>
<dbReference type="HOGENOM" id="CLU_129327_0_0_11"/>
<organism evidence="2">
    <name type="scientific">Streptomyces auratus AGR0001</name>
    <dbReference type="NCBI Taxonomy" id="1160718"/>
    <lineage>
        <taxon>Bacteria</taxon>
        <taxon>Bacillati</taxon>
        <taxon>Actinomycetota</taxon>
        <taxon>Actinomycetes</taxon>
        <taxon>Kitasatosporales</taxon>
        <taxon>Streptomycetaceae</taxon>
        <taxon>Streptomyces</taxon>
    </lineage>
</organism>
<dbReference type="EMBL" id="AJGV01000056">
    <property type="protein sequence ID" value="EJJ07733.1"/>
    <property type="molecule type" value="Genomic_DNA"/>
</dbReference>
<dbReference type="Proteomes" id="UP000009036">
    <property type="component" value="Chromosome"/>
</dbReference>
<accession>J2K4I8</accession>
<dbReference type="eggNOG" id="ENOG503237S">
    <property type="taxonomic scope" value="Bacteria"/>
</dbReference>
<keyword evidence="4" id="KW-1185">Reference proteome</keyword>
<reference evidence="3" key="2">
    <citation type="submission" date="2021-04" db="EMBL/GenBank/DDBJ databases">
        <authorList>
            <person name="Wen M.-L."/>
            <person name="Han X.-L."/>
            <person name="Xiong J."/>
        </authorList>
    </citation>
    <scope>NUCLEOTIDE SEQUENCE</scope>
    <source>
        <strain evidence="3">AGR0001</strain>
    </source>
</reference>
<dbReference type="STRING" id="1160718.SU9_07170"/>
<name>J2K4I8_9ACTN</name>